<dbReference type="InterPro" id="IPR018389">
    <property type="entry name" value="DctP_fam"/>
</dbReference>
<evidence type="ECO:0000313" key="2">
    <source>
        <dbReference type="EMBL" id="AJF06750.1"/>
    </source>
</evidence>
<dbReference type="AlphaFoldDB" id="A0A0B5FRI4"/>
<keyword evidence="3" id="KW-1185">Reference proteome</keyword>
<dbReference type="NCBIfam" id="NF037995">
    <property type="entry name" value="TRAP_S1"/>
    <property type="match status" value="1"/>
</dbReference>
<sequence length="332" mass="36586">MKRLQKVMVVAIVAMALVVGLSSAPFAANLRMLSAYHENFIFNVGISHKFIENLEEMSDGKFKVTSNGPDVISTFEQFQPLQAGIFDLNFTHATYHTGTISVGVGMDATLVDPVKRRESGLFDFLDKQYQKLGVKLVAIAPVAPYHIVLRSPITAQTSGSLKGLKIRSNPSLQNTILALGGSPVTLAGGEVYTALQRGVIDGAPWTMVGVKDFKWYEVSNYLVRPHFGSISMMIIMNLDKYNSLSPEEQNLIVDAGRKTELDSLEFFNNLIEEEVAFLLGEGGLELTYMGSEDAKNVEKYWNDGLWEMAGQTSGKKIADEFRDLAVKAGMTR</sequence>
<gene>
    <name evidence="2" type="ORF">GSUB_09630</name>
</gene>
<evidence type="ECO:0008006" key="4">
    <source>
        <dbReference type="Google" id="ProtNLM"/>
    </source>
</evidence>
<dbReference type="Pfam" id="PF03480">
    <property type="entry name" value="DctP"/>
    <property type="match status" value="1"/>
</dbReference>
<reference evidence="2 3" key="1">
    <citation type="journal article" date="2015" name="Genome Announc.">
        <title>Genomes of Geoalkalibacter ferrihydriticus Z-0531T and Geoalkalibacter subterraneus Red1T, Two Haloalkaliphilic Metal-Reducing Deltaproteobacteria.</title>
        <authorList>
            <person name="Badalamenti J.P."/>
            <person name="Krajmalnik-Brown R."/>
            <person name="Torres C.I."/>
            <person name="Bond D.R."/>
        </authorList>
    </citation>
    <scope>NUCLEOTIDE SEQUENCE [LARGE SCALE GENOMIC DNA]</scope>
    <source>
        <strain evidence="2 3">Red1</strain>
    </source>
</reference>
<dbReference type="Gene3D" id="3.40.190.170">
    <property type="entry name" value="Bacterial extracellular solute-binding protein, family 7"/>
    <property type="match status" value="1"/>
</dbReference>
<dbReference type="PANTHER" id="PTHR33376:SF5">
    <property type="entry name" value="EXTRACYTOPLASMIC SOLUTE RECEPTOR PROTEIN"/>
    <property type="match status" value="1"/>
</dbReference>
<dbReference type="STRING" id="483547.GSUB_09630"/>
<proteinExistence type="predicted"/>
<dbReference type="InterPro" id="IPR038404">
    <property type="entry name" value="TRAP_DctP_sf"/>
</dbReference>
<dbReference type="OrthoDB" id="9769667at2"/>
<dbReference type="EMBL" id="CP010311">
    <property type="protein sequence ID" value="AJF06750.1"/>
    <property type="molecule type" value="Genomic_DNA"/>
</dbReference>
<dbReference type="GO" id="GO:0055085">
    <property type="term" value="P:transmembrane transport"/>
    <property type="evidence" value="ECO:0007669"/>
    <property type="project" value="InterPro"/>
</dbReference>
<organism evidence="2 3">
    <name type="scientific">Geoalkalibacter subterraneus</name>
    <dbReference type="NCBI Taxonomy" id="483547"/>
    <lineage>
        <taxon>Bacteria</taxon>
        <taxon>Pseudomonadati</taxon>
        <taxon>Thermodesulfobacteriota</taxon>
        <taxon>Desulfuromonadia</taxon>
        <taxon>Desulfuromonadales</taxon>
        <taxon>Geoalkalibacteraceae</taxon>
        <taxon>Geoalkalibacter</taxon>
    </lineage>
</organism>
<dbReference type="PANTHER" id="PTHR33376">
    <property type="match status" value="1"/>
</dbReference>
<dbReference type="Proteomes" id="UP000035036">
    <property type="component" value="Chromosome"/>
</dbReference>
<dbReference type="HOGENOM" id="CLU_068413_0_0_7"/>
<evidence type="ECO:0000256" key="1">
    <source>
        <dbReference type="ARBA" id="ARBA00022729"/>
    </source>
</evidence>
<dbReference type="RefSeq" id="WP_040200509.1">
    <property type="nucleotide sequence ID" value="NZ_CP010311.1"/>
</dbReference>
<dbReference type="KEGG" id="gsb:GSUB_09630"/>
<name>A0A0B5FRI4_9BACT</name>
<protein>
    <recommendedName>
        <fullName evidence="4">C4-dicarboxylate ABC transporter substrate-binding protein</fullName>
    </recommendedName>
</protein>
<keyword evidence="1" id="KW-0732">Signal</keyword>
<evidence type="ECO:0000313" key="3">
    <source>
        <dbReference type="Proteomes" id="UP000035036"/>
    </source>
</evidence>
<accession>A0A0B5FRI4</accession>